<gene>
    <name evidence="1" type="ORF">EJ05DRAFT_137632</name>
</gene>
<dbReference type="AlphaFoldDB" id="A0A6A6VYT1"/>
<reference evidence="1" key="1">
    <citation type="journal article" date="2020" name="Stud. Mycol.">
        <title>101 Dothideomycetes genomes: a test case for predicting lifestyles and emergence of pathogens.</title>
        <authorList>
            <person name="Haridas S."/>
            <person name="Albert R."/>
            <person name="Binder M."/>
            <person name="Bloem J."/>
            <person name="Labutti K."/>
            <person name="Salamov A."/>
            <person name="Andreopoulos B."/>
            <person name="Baker S."/>
            <person name="Barry K."/>
            <person name="Bills G."/>
            <person name="Bluhm B."/>
            <person name="Cannon C."/>
            <person name="Castanera R."/>
            <person name="Culley D."/>
            <person name="Daum C."/>
            <person name="Ezra D."/>
            <person name="Gonzalez J."/>
            <person name="Henrissat B."/>
            <person name="Kuo A."/>
            <person name="Liang C."/>
            <person name="Lipzen A."/>
            <person name="Lutzoni F."/>
            <person name="Magnuson J."/>
            <person name="Mondo S."/>
            <person name="Nolan M."/>
            <person name="Ohm R."/>
            <person name="Pangilinan J."/>
            <person name="Park H.-J."/>
            <person name="Ramirez L."/>
            <person name="Alfaro M."/>
            <person name="Sun H."/>
            <person name="Tritt A."/>
            <person name="Yoshinaga Y."/>
            <person name="Zwiers L.-H."/>
            <person name="Turgeon B."/>
            <person name="Goodwin S."/>
            <person name="Spatafora J."/>
            <person name="Crous P."/>
            <person name="Grigoriev I."/>
        </authorList>
    </citation>
    <scope>NUCLEOTIDE SEQUENCE</scope>
    <source>
        <strain evidence="1">CBS 121739</strain>
    </source>
</reference>
<keyword evidence="2" id="KW-1185">Reference proteome</keyword>
<protein>
    <submittedName>
        <fullName evidence="1">Uncharacterized protein</fullName>
    </submittedName>
</protein>
<dbReference type="RefSeq" id="XP_033597355.1">
    <property type="nucleotide sequence ID" value="XM_033739198.1"/>
</dbReference>
<sequence length="99" mass="11321">MRPQAARIKSCHACMCIYRYTRTRRLREATDYIQCVICCFTLSFNFQIIHVDPYVADSLRLIGILAGTLASRFRCDVWSMPGCLTRPACPIQLCARDLA</sequence>
<dbReference type="GeneID" id="54480252"/>
<evidence type="ECO:0000313" key="1">
    <source>
        <dbReference type="EMBL" id="KAF2754904.1"/>
    </source>
</evidence>
<organism evidence="1 2">
    <name type="scientific">Pseudovirgaria hyperparasitica</name>
    <dbReference type="NCBI Taxonomy" id="470096"/>
    <lineage>
        <taxon>Eukaryota</taxon>
        <taxon>Fungi</taxon>
        <taxon>Dikarya</taxon>
        <taxon>Ascomycota</taxon>
        <taxon>Pezizomycotina</taxon>
        <taxon>Dothideomycetes</taxon>
        <taxon>Dothideomycetes incertae sedis</taxon>
        <taxon>Acrospermales</taxon>
        <taxon>Acrospermaceae</taxon>
        <taxon>Pseudovirgaria</taxon>
    </lineage>
</organism>
<accession>A0A6A6VYT1</accession>
<dbReference type="Proteomes" id="UP000799437">
    <property type="component" value="Unassembled WGS sequence"/>
</dbReference>
<dbReference type="EMBL" id="ML996579">
    <property type="protein sequence ID" value="KAF2754904.1"/>
    <property type="molecule type" value="Genomic_DNA"/>
</dbReference>
<name>A0A6A6VYT1_9PEZI</name>
<proteinExistence type="predicted"/>
<evidence type="ECO:0000313" key="2">
    <source>
        <dbReference type="Proteomes" id="UP000799437"/>
    </source>
</evidence>